<dbReference type="GO" id="GO:0008270">
    <property type="term" value="F:zinc ion binding"/>
    <property type="evidence" value="ECO:0007669"/>
    <property type="project" value="UniProtKB-KW"/>
</dbReference>
<dbReference type="EMBL" id="CP036267">
    <property type="protein sequence ID" value="QDT33005.1"/>
    <property type="molecule type" value="Genomic_DNA"/>
</dbReference>
<evidence type="ECO:0000313" key="8">
    <source>
        <dbReference type="Proteomes" id="UP000315724"/>
    </source>
</evidence>
<dbReference type="PANTHER" id="PTHR43096">
    <property type="entry name" value="DNAJ HOMOLOG 1, MITOCHONDRIAL-RELATED"/>
    <property type="match status" value="1"/>
</dbReference>
<accession>A0A517QN21</accession>
<evidence type="ECO:0000256" key="5">
    <source>
        <dbReference type="ARBA" id="ARBA00023016"/>
    </source>
</evidence>
<keyword evidence="7" id="KW-0238">DNA-binding</keyword>
<dbReference type="CDD" id="cd10747">
    <property type="entry name" value="DnaJ_C"/>
    <property type="match status" value="1"/>
</dbReference>
<evidence type="ECO:0000256" key="2">
    <source>
        <dbReference type="ARBA" id="ARBA00022737"/>
    </source>
</evidence>
<keyword evidence="4" id="KW-0862">Zinc</keyword>
<dbReference type="FunFam" id="2.60.260.20:FF:000005">
    <property type="entry name" value="Chaperone protein dnaJ 1, mitochondrial"/>
    <property type="match status" value="1"/>
</dbReference>
<dbReference type="InterPro" id="IPR018253">
    <property type="entry name" value="DnaJ_domain_CS"/>
</dbReference>
<dbReference type="PANTHER" id="PTHR43096:SF54">
    <property type="entry name" value="CHAPERONE PROTEIN DNAJ 1"/>
    <property type="match status" value="1"/>
</dbReference>
<dbReference type="KEGG" id="tpol:Mal48_22570"/>
<dbReference type="GO" id="GO:0003677">
    <property type="term" value="F:DNA binding"/>
    <property type="evidence" value="ECO:0007669"/>
    <property type="project" value="UniProtKB-KW"/>
</dbReference>
<feature type="domain" description="J" evidence="6">
    <location>
        <begin position="2"/>
        <end position="67"/>
    </location>
</feature>
<dbReference type="SUPFAM" id="SSF49493">
    <property type="entry name" value="HSP40/DnaJ peptide-binding domain"/>
    <property type="match status" value="2"/>
</dbReference>
<dbReference type="Pfam" id="PF01556">
    <property type="entry name" value="DnaJ_C"/>
    <property type="match status" value="1"/>
</dbReference>
<reference evidence="7 8" key="1">
    <citation type="submission" date="2019-02" db="EMBL/GenBank/DDBJ databases">
        <title>Deep-cultivation of Planctomycetes and their phenomic and genomic characterization uncovers novel biology.</title>
        <authorList>
            <person name="Wiegand S."/>
            <person name="Jogler M."/>
            <person name="Boedeker C."/>
            <person name="Pinto D."/>
            <person name="Vollmers J."/>
            <person name="Rivas-Marin E."/>
            <person name="Kohn T."/>
            <person name="Peeters S.H."/>
            <person name="Heuer A."/>
            <person name="Rast P."/>
            <person name="Oberbeckmann S."/>
            <person name="Bunk B."/>
            <person name="Jeske O."/>
            <person name="Meyerdierks A."/>
            <person name="Storesund J.E."/>
            <person name="Kallscheuer N."/>
            <person name="Luecker S."/>
            <person name="Lage O.M."/>
            <person name="Pohl T."/>
            <person name="Merkel B.J."/>
            <person name="Hornburger P."/>
            <person name="Mueller R.-W."/>
            <person name="Bruemmer F."/>
            <person name="Labrenz M."/>
            <person name="Spormann A.M."/>
            <person name="Op den Camp H."/>
            <person name="Overmann J."/>
            <person name="Amann R."/>
            <person name="Jetten M.S.M."/>
            <person name="Mascher T."/>
            <person name="Medema M.H."/>
            <person name="Devos D.P."/>
            <person name="Kaster A.-K."/>
            <person name="Ovreas L."/>
            <person name="Rohde M."/>
            <person name="Galperin M.Y."/>
            <person name="Jogler C."/>
        </authorList>
    </citation>
    <scope>NUCLEOTIDE SEQUENCE [LARGE SCALE GENOMIC DNA]</scope>
    <source>
        <strain evidence="7 8">Mal48</strain>
    </source>
</reference>
<evidence type="ECO:0000256" key="1">
    <source>
        <dbReference type="ARBA" id="ARBA00022723"/>
    </source>
</evidence>
<organism evidence="7 8">
    <name type="scientific">Thalassoglobus polymorphus</name>
    <dbReference type="NCBI Taxonomy" id="2527994"/>
    <lineage>
        <taxon>Bacteria</taxon>
        <taxon>Pseudomonadati</taxon>
        <taxon>Planctomycetota</taxon>
        <taxon>Planctomycetia</taxon>
        <taxon>Planctomycetales</taxon>
        <taxon>Planctomycetaceae</taxon>
        <taxon>Thalassoglobus</taxon>
    </lineage>
</organism>
<dbReference type="GO" id="GO:0005737">
    <property type="term" value="C:cytoplasm"/>
    <property type="evidence" value="ECO:0007669"/>
    <property type="project" value="TreeGrafter"/>
</dbReference>
<proteinExistence type="predicted"/>
<dbReference type="PRINTS" id="PR00625">
    <property type="entry name" value="JDOMAIN"/>
</dbReference>
<name>A0A517QN21_9PLAN</name>
<dbReference type="Gene3D" id="1.10.287.110">
    <property type="entry name" value="DnaJ domain"/>
    <property type="match status" value="1"/>
</dbReference>
<protein>
    <submittedName>
        <fullName evidence="7">Curved DNA-binding protein</fullName>
    </submittedName>
</protein>
<evidence type="ECO:0000259" key="6">
    <source>
        <dbReference type="PROSITE" id="PS50076"/>
    </source>
</evidence>
<keyword evidence="3" id="KW-0863">Zinc-finger</keyword>
<dbReference type="PROSITE" id="PS50076">
    <property type="entry name" value="DNAJ_2"/>
    <property type="match status" value="1"/>
</dbReference>
<dbReference type="PROSITE" id="PS00636">
    <property type="entry name" value="DNAJ_1"/>
    <property type="match status" value="1"/>
</dbReference>
<dbReference type="GO" id="GO:0042026">
    <property type="term" value="P:protein refolding"/>
    <property type="evidence" value="ECO:0007669"/>
    <property type="project" value="TreeGrafter"/>
</dbReference>
<dbReference type="Gene3D" id="2.60.260.20">
    <property type="entry name" value="Urease metallochaperone UreE, N-terminal domain"/>
    <property type="match status" value="2"/>
</dbReference>
<evidence type="ECO:0000313" key="7">
    <source>
        <dbReference type="EMBL" id="QDT33005.1"/>
    </source>
</evidence>
<dbReference type="Proteomes" id="UP000315724">
    <property type="component" value="Chromosome"/>
</dbReference>
<dbReference type="SMART" id="SM00271">
    <property type="entry name" value="DnaJ"/>
    <property type="match status" value="1"/>
</dbReference>
<dbReference type="InterPro" id="IPR036869">
    <property type="entry name" value="J_dom_sf"/>
</dbReference>
<dbReference type="AlphaFoldDB" id="A0A517QN21"/>
<evidence type="ECO:0000256" key="4">
    <source>
        <dbReference type="ARBA" id="ARBA00022833"/>
    </source>
</evidence>
<dbReference type="InterPro" id="IPR001623">
    <property type="entry name" value="DnaJ_domain"/>
</dbReference>
<sequence>MDYYQVLGISRGASKEEIRKAFKKIARENHPDAKPDDAVASEKFKQAAEAYDVLGDEEKRKKYDQYGENWKHVPEGGGGYGGGSPFRSGGPVDVDLRDIFGGDGAVDLQDLFGGMFGGGGGGGGGRRRPQPQRGQDLKTSILVPFELAARGGNYDITLSREGTAERISIKIPAGIESGKSIRLAGQGGAGLQGGSPGDVLVTVNVASHPYFRREGDDLLLEVPVSVSEAILGAKIDVPTLDEGLVTLTLPPGTSSGAKLRLKGKGFKNLKTKAVGDEFVIIKIQVPKEIDEQSKELLEQFTNLNPLSPRYGMW</sequence>
<dbReference type="RefSeq" id="WP_231739981.1">
    <property type="nucleotide sequence ID" value="NZ_CP036267.1"/>
</dbReference>
<dbReference type="InterPro" id="IPR002939">
    <property type="entry name" value="DnaJ_C"/>
</dbReference>
<keyword evidence="8" id="KW-1185">Reference proteome</keyword>
<dbReference type="CDD" id="cd06257">
    <property type="entry name" value="DnaJ"/>
    <property type="match status" value="1"/>
</dbReference>
<dbReference type="Pfam" id="PF00226">
    <property type="entry name" value="DnaJ"/>
    <property type="match status" value="1"/>
</dbReference>
<keyword evidence="1" id="KW-0479">Metal-binding</keyword>
<gene>
    <name evidence="7" type="primary">cbpA</name>
    <name evidence="7" type="ORF">Mal48_22570</name>
</gene>
<dbReference type="GO" id="GO:0051082">
    <property type="term" value="F:unfolded protein binding"/>
    <property type="evidence" value="ECO:0007669"/>
    <property type="project" value="InterPro"/>
</dbReference>
<keyword evidence="2" id="KW-0677">Repeat</keyword>
<evidence type="ECO:0000256" key="3">
    <source>
        <dbReference type="ARBA" id="ARBA00022771"/>
    </source>
</evidence>
<dbReference type="SUPFAM" id="SSF46565">
    <property type="entry name" value="Chaperone J-domain"/>
    <property type="match status" value="1"/>
</dbReference>
<dbReference type="InterPro" id="IPR008971">
    <property type="entry name" value="HSP40/DnaJ_pept-bd"/>
</dbReference>
<keyword evidence="5" id="KW-0346">Stress response</keyword>